<dbReference type="Gene3D" id="1.25.40.10">
    <property type="entry name" value="Tetratricopeptide repeat domain"/>
    <property type="match status" value="1"/>
</dbReference>
<dbReference type="RefSeq" id="WP_076957415.1">
    <property type="nucleotide sequence ID" value="NZ_MLCO01000090.1"/>
</dbReference>
<dbReference type="EMBL" id="MLCO01000090">
    <property type="protein sequence ID" value="ONG54007.1"/>
    <property type="molecule type" value="Genomic_DNA"/>
</dbReference>
<dbReference type="InterPro" id="IPR029058">
    <property type="entry name" value="AB_hydrolase_fold"/>
</dbReference>
<accession>A0A1V2H2V4</accession>
<dbReference type="AlphaFoldDB" id="A0A1V2H2V4"/>
<dbReference type="SUPFAM" id="SSF48452">
    <property type="entry name" value="TPR-like"/>
    <property type="match status" value="1"/>
</dbReference>
<organism evidence="1 2">
    <name type="scientific">Teichococcus deserti</name>
    <dbReference type="NCBI Taxonomy" id="1817963"/>
    <lineage>
        <taxon>Bacteria</taxon>
        <taxon>Pseudomonadati</taxon>
        <taxon>Pseudomonadota</taxon>
        <taxon>Alphaproteobacteria</taxon>
        <taxon>Acetobacterales</taxon>
        <taxon>Roseomonadaceae</taxon>
        <taxon>Roseomonas</taxon>
    </lineage>
</organism>
<dbReference type="Gene3D" id="3.40.50.1820">
    <property type="entry name" value="alpha/beta hydrolase"/>
    <property type="match status" value="1"/>
</dbReference>
<sequence length="560" mass="59596">MQEPAPSAAAIRELIRAGELEAAQRLLAAAEARTPLPAALLLLRGDLLARTGDVAGAEALLRGVLRQAPGDQGAAQRLVRLLREAGRLVEARDIFRALVWRGPAAAEVQDRLVNQLSSGADCEPAATLAFLAALLEGGEPRPVVLLRQAVFLARQQQPGPALQAMDRARAAGPLPVYAAGIHVDLLLAAGRDHDALAEAQALQARAPEDPRLAEKLVIAAAAAGEPGLAGEAMEAAVARHPTDWWLLFRFGRLPLRREAVTRIFAQIEANARQHTLQPRALFQYALACLEQQALAPAAAALETPGMDDPAVAPMVAALAPALRRLRQGGLPPARFAEDRLREVEVVPQPGAATVLLVFGGVMGRFSYLPLALFDRWLQRYDCHAVHLRDPLGAAFLQGLPSLGADEAAMAEALAAICRDLGARRIVTLGASVGGFAAARLGSRLGATAALSLAGPTLLDPAVDLAARPQHVRNAFERLKARVDLRDDLARRPSMRFLYAYSAERPRHAAQMQLLDGIPNVMPWPFPGEDTSFTALRAFADGSLDAMLEQGLGLRRCGAAA</sequence>
<protein>
    <submittedName>
        <fullName evidence="1">Uncharacterized protein</fullName>
    </submittedName>
</protein>
<dbReference type="Proteomes" id="UP000188879">
    <property type="component" value="Unassembled WGS sequence"/>
</dbReference>
<evidence type="ECO:0000313" key="1">
    <source>
        <dbReference type="EMBL" id="ONG54007.1"/>
    </source>
</evidence>
<dbReference type="Pfam" id="PF14559">
    <property type="entry name" value="TPR_19"/>
    <property type="match status" value="1"/>
</dbReference>
<proteinExistence type="predicted"/>
<dbReference type="SUPFAM" id="SSF53474">
    <property type="entry name" value="alpha/beta-Hydrolases"/>
    <property type="match status" value="1"/>
</dbReference>
<comment type="caution">
    <text evidence="1">The sequence shown here is derived from an EMBL/GenBank/DDBJ whole genome shotgun (WGS) entry which is preliminary data.</text>
</comment>
<evidence type="ECO:0000313" key="2">
    <source>
        <dbReference type="Proteomes" id="UP000188879"/>
    </source>
</evidence>
<dbReference type="OrthoDB" id="7460397at2"/>
<name>A0A1V2H2V4_9PROT</name>
<reference evidence="1 2" key="1">
    <citation type="submission" date="2016-10" db="EMBL/GenBank/DDBJ databases">
        <title>Draft Genome sequence of Roseomonas sp. strain M3.</title>
        <authorList>
            <person name="Subhash Y."/>
            <person name="Lee S."/>
        </authorList>
    </citation>
    <scope>NUCLEOTIDE SEQUENCE [LARGE SCALE GENOMIC DNA]</scope>
    <source>
        <strain evidence="1 2">M3</strain>
    </source>
</reference>
<keyword evidence="2" id="KW-1185">Reference proteome</keyword>
<dbReference type="InterPro" id="IPR011990">
    <property type="entry name" value="TPR-like_helical_dom_sf"/>
</dbReference>
<gene>
    <name evidence="1" type="ORF">BKE38_11060</name>
</gene>